<feature type="transmembrane region" description="Helical" evidence="2">
    <location>
        <begin position="109"/>
        <end position="131"/>
    </location>
</feature>
<feature type="transmembrane region" description="Helical" evidence="2">
    <location>
        <begin position="33"/>
        <end position="57"/>
    </location>
</feature>
<name>A0ABR7ZYW5_9CYAN</name>
<feature type="region of interest" description="Disordered" evidence="1">
    <location>
        <begin position="160"/>
        <end position="179"/>
    </location>
</feature>
<keyword evidence="4" id="KW-1185">Reference proteome</keyword>
<evidence type="ECO:0000313" key="3">
    <source>
        <dbReference type="EMBL" id="MBD2188769.1"/>
    </source>
</evidence>
<proteinExistence type="predicted"/>
<comment type="caution">
    <text evidence="3">The sequence shown here is derived from an EMBL/GenBank/DDBJ whole genome shotgun (WGS) entry which is preliminary data.</text>
</comment>
<keyword evidence="2" id="KW-1133">Transmembrane helix</keyword>
<feature type="transmembrane region" description="Helical" evidence="2">
    <location>
        <begin position="77"/>
        <end position="97"/>
    </location>
</feature>
<dbReference type="Proteomes" id="UP000642094">
    <property type="component" value="Unassembled WGS sequence"/>
</dbReference>
<keyword evidence="2" id="KW-0812">Transmembrane</keyword>
<sequence length="236" mass="24069">MIRTNQTEEVFTERRSNNGNGVTEFSDRIHWGAIIAGLVIAISSQLLLSAIGAAMGFGNIAGSGAPRSDSGDVAGAVGIWTIISLFISLFIGGWITARSFGSVNRSTAALNGAILWATTLAISSFLLAIGVTGAFGLAAANADRIANQAQQNGITIPDVRNSIPSGGEAPNAGVTPSPIPTLSAQQTREVASNGSKASWGFTFGSLLGLAAAMAGATVGARSLHIQRTNYNGHSQA</sequence>
<evidence type="ECO:0008006" key="5">
    <source>
        <dbReference type="Google" id="ProtNLM"/>
    </source>
</evidence>
<dbReference type="RefSeq" id="WP_190403616.1">
    <property type="nucleotide sequence ID" value="NZ_JACJQB010000021.1"/>
</dbReference>
<gene>
    <name evidence="3" type="ORF">H6F41_11520</name>
</gene>
<evidence type="ECO:0000256" key="2">
    <source>
        <dbReference type="SAM" id="Phobius"/>
    </source>
</evidence>
<accession>A0ABR7ZYW5</accession>
<dbReference type="EMBL" id="JACJQB010000021">
    <property type="protein sequence ID" value="MBD2188769.1"/>
    <property type="molecule type" value="Genomic_DNA"/>
</dbReference>
<reference evidence="3 4" key="1">
    <citation type="journal article" date="2020" name="ISME J.">
        <title>Comparative genomics reveals insights into cyanobacterial evolution and habitat adaptation.</title>
        <authorList>
            <person name="Chen M.Y."/>
            <person name="Teng W.K."/>
            <person name="Zhao L."/>
            <person name="Hu C.X."/>
            <person name="Zhou Y.K."/>
            <person name="Han B.P."/>
            <person name="Song L.R."/>
            <person name="Shu W.S."/>
        </authorList>
    </citation>
    <scope>NUCLEOTIDE SEQUENCE [LARGE SCALE GENOMIC DNA]</scope>
    <source>
        <strain evidence="3 4">FACHB-723</strain>
    </source>
</reference>
<evidence type="ECO:0000256" key="1">
    <source>
        <dbReference type="SAM" id="MobiDB-lite"/>
    </source>
</evidence>
<protein>
    <recommendedName>
        <fullName evidence="5">PhnA-like protein</fullName>
    </recommendedName>
</protein>
<keyword evidence="2" id="KW-0472">Membrane</keyword>
<evidence type="ECO:0000313" key="4">
    <source>
        <dbReference type="Proteomes" id="UP000642094"/>
    </source>
</evidence>
<feature type="transmembrane region" description="Helical" evidence="2">
    <location>
        <begin position="199"/>
        <end position="220"/>
    </location>
</feature>
<organism evidence="3 4">
    <name type="scientific">Pseudanabaena mucicola FACHB-723</name>
    <dbReference type="NCBI Taxonomy" id="2692860"/>
    <lineage>
        <taxon>Bacteria</taxon>
        <taxon>Bacillati</taxon>
        <taxon>Cyanobacteriota</taxon>
        <taxon>Cyanophyceae</taxon>
        <taxon>Pseudanabaenales</taxon>
        <taxon>Pseudanabaenaceae</taxon>
        <taxon>Pseudanabaena</taxon>
    </lineage>
</organism>